<name>X0XPI1_9ZZZZ</name>
<evidence type="ECO:0000313" key="2">
    <source>
        <dbReference type="EMBL" id="GAG37242.1"/>
    </source>
</evidence>
<dbReference type="SMART" id="SM00028">
    <property type="entry name" value="TPR"/>
    <property type="match status" value="4"/>
</dbReference>
<feature type="domain" description="Bacterial transcriptional activator" evidence="1">
    <location>
        <begin position="11"/>
        <end position="81"/>
    </location>
</feature>
<organism evidence="2">
    <name type="scientific">marine sediment metagenome</name>
    <dbReference type="NCBI Taxonomy" id="412755"/>
    <lineage>
        <taxon>unclassified sequences</taxon>
        <taxon>metagenomes</taxon>
        <taxon>ecological metagenomes</taxon>
    </lineage>
</organism>
<dbReference type="AlphaFoldDB" id="X0XPI1"/>
<evidence type="ECO:0000259" key="1">
    <source>
        <dbReference type="Pfam" id="PF03704"/>
    </source>
</evidence>
<dbReference type="InterPro" id="IPR019734">
    <property type="entry name" value="TPR_rpt"/>
</dbReference>
<comment type="caution">
    <text evidence="2">The sequence shown here is derived from an EMBL/GenBank/DDBJ whole genome shotgun (WGS) entry which is preliminary data.</text>
</comment>
<feature type="non-terminal residue" evidence="2">
    <location>
        <position position="253"/>
    </location>
</feature>
<sequence length="253" mass="28715">RLLSAIKKFRRAALLKEDYVENHRWLALALLRYGLHEEALANAEAARRLGPVGWEVHLIVASCLTRLGRDAEADEAYRRIRLACPGVHKHIEFERGKALLAAGRYNEACEAFKAVIRADKGYFYARHYLAKAAVGARDYHLAIWALKEDRMLEGYIINDVYLAGRCAYGLGKYELAEKLFGKAVGEAEKGGWKPQPDWLHYLGRAQWGLGKRTEALANLEKACDSRKDNVLYARWLFRAYIAADELHKAVLVC</sequence>
<dbReference type="InterPro" id="IPR011990">
    <property type="entry name" value="TPR-like_helical_dom_sf"/>
</dbReference>
<dbReference type="Pfam" id="PF13181">
    <property type="entry name" value="TPR_8"/>
    <property type="match status" value="1"/>
</dbReference>
<dbReference type="Pfam" id="PF03704">
    <property type="entry name" value="BTAD"/>
    <property type="match status" value="1"/>
</dbReference>
<reference evidence="2" key="1">
    <citation type="journal article" date="2014" name="Front. Microbiol.">
        <title>High frequency of phylogenetically diverse reductive dehalogenase-homologous genes in deep subseafloor sedimentary metagenomes.</title>
        <authorList>
            <person name="Kawai M."/>
            <person name="Futagami T."/>
            <person name="Toyoda A."/>
            <person name="Takaki Y."/>
            <person name="Nishi S."/>
            <person name="Hori S."/>
            <person name="Arai W."/>
            <person name="Tsubouchi T."/>
            <person name="Morono Y."/>
            <person name="Uchiyama I."/>
            <person name="Ito T."/>
            <person name="Fujiyama A."/>
            <person name="Inagaki F."/>
            <person name="Takami H."/>
        </authorList>
    </citation>
    <scope>NUCLEOTIDE SEQUENCE</scope>
    <source>
        <strain evidence="2">Expedition CK06-06</strain>
    </source>
</reference>
<proteinExistence type="predicted"/>
<feature type="non-terminal residue" evidence="2">
    <location>
        <position position="1"/>
    </location>
</feature>
<dbReference type="InterPro" id="IPR005158">
    <property type="entry name" value="BTAD"/>
</dbReference>
<gene>
    <name evidence="2" type="ORF">S01H1_61833</name>
</gene>
<dbReference type="EMBL" id="BARS01040579">
    <property type="protein sequence ID" value="GAG37242.1"/>
    <property type="molecule type" value="Genomic_DNA"/>
</dbReference>
<dbReference type="Gene3D" id="1.25.40.10">
    <property type="entry name" value="Tetratricopeptide repeat domain"/>
    <property type="match status" value="3"/>
</dbReference>
<dbReference type="SUPFAM" id="SSF48452">
    <property type="entry name" value="TPR-like"/>
    <property type="match status" value="2"/>
</dbReference>
<accession>X0XPI1</accession>
<protein>
    <recommendedName>
        <fullName evidence="1">Bacterial transcriptional activator domain-containing protein</fullName>
    </recommendedName>
</protein>